<proteinExistence type="predicted"/>
<organism evidence="2 3">
    <name type="scientific">Dimargaris verticillata</name>
    <dbReference type="NCBI Taxonomy" id="2761393"/>
    <lineage>
        <taxon>Eukaryota</taxon>
        <taxon>Fungi</taxon>
        <taxon>Fungi incertae sedis</taxon>
        <taxon>Zoopagomycota</taxon>
        <taxon>Kickxellomycotina</taxon>
        <taxon>Dimargaritomycetes</taxon>
        <taxon>Dimargaritales</taxon>
        <taxon>Dimargaritaceae</taxon>
        <taxon>Dimargaris</taxon>
    </lineage>
</organism>
<keyword evidence="3" id="KW-1185">Reference proteome</keyword>
<evidence type="ECO:0000256" key="1">
    <source>
        <dbReference type="SAM" id="MobiDB-lite"/>
    </source>
</evidence>
<evidence type="ECO:0000313" key="2">
    <source>
        <dbReference type="EMBL" id="KAJ1979370.1"/>
    </source>
</evidence>
<evidence type="ECO:0000313" key="3">
    <source>
        <dbReference type="Proteomes" id="UP001151582"/>
    </source>
</evidence>
<reference evidence="2" key="1">
    <citation type="submission" date="2022-07" db="EMBL/GenBank/DDBJ databases">
        <title>Phylogenomic reconstructions and comparative analyses of Kickxellomycotina fungi.</title>
        <authorList>
            <person name="Reynolds N.K."/>
            <person name="Stajich J.E."/>
            <person name="Barry K."/>
            <person name="Grigoriev I.V."/>
            <person name="Crous P."/>
            <person name="Smith M.E."/>
        </authorList>
    </citation>
    <scope>NUCLEOTIDE SEQUENCE</scope>
    <source>
        <strain evidence="2">RSA 567</strain>
    </source>
</reference>
<dbReference type="EMBL" id="JANBQB010000222">
    <property type="protein sequence ID" value="KAJ1979370.1"/>
    <property type="molecule type" value="Genomic_DNA"/>
</dbReference>
<feature type="compositionally biased region" description="Polar residues" evidence="1">
    <location>
        <begin position="164"/>
        <end position="176"/>
    </location>
</feature>
<dbReference type="Proteomes" id="UP001151582">
    <property type="component" value="Unassembled WGS sequence"/>
</dbReference>
<name>A0A9W8B204_9FUNG</name>
<dbReference type="OrthoDB" id="10388193at2759"/>
<accession>A0A9W8B204</accession>
<dbReference type="AlphaFoldDB" id="A0A9W8B204"/>
<protein>
    <submittedName>
        <fullName evidence="2">Uncharacterized protein</fullName>
    </submittedName>
</protein>
<feature type="region of interest" description="Disordered" evidence="1">
    <location>
        <begin position="164"/>
        <end position="199"/>
    </location>
</feature>
<gene>
    <name evidence="2" type="ORF">H4R34_002848</name>
</gene>
<comment type="caution">
    <text evidence="2">The sequence shown here is derived from an EMBL/GenBank/DDBJ whole genome shotgun (WGS) entry which is preliminary data.</text>
</comment>
<sequence length="216" mass="24152">MCVGAIRFTDSHVSMPVRFAKVVTGNDGAYRNPEDITNLFDNCSDGHGPCKYQEGFIMVADDTKTFKAVRDLVYHWDKGIDHPPGYRYHFDTLNPPPRFNELTSVYSLSRTKPKPPLPTLLRRALCFQKEIAKRVSGHQEQEKIKEEDKCDPLLTLSQITPDESFHSRQLTASGSAVSADDKSMATNKPAPPVELGPDDTSCVLELSVVDCTEDYD</sequence>